<sequence>MSSTAKGHVNAMILRWGFLRSQTDLEETMILVPFPWTRHWTWIWVVVSRRLSRRVDHLITVLAAGGVDRIYRPLSKLISRKTTITLQPSGAGRNRDAKTTAGAQEGRPLTQGPTLEIDSSEEDEVFRGDASSLEPGEPGEPRWVVVPDLVNYSDWEDPWVWTEARGPVRVVTGPVYLVFLIIGTTSNYLVLPWFWDVFSIDVIGQEVGGYCIKY</sequence>
<protein>
    <submittedName>
        <fullName evidence="3">Uncharacterized protein</fullName>
    </submittedName>
</protein>
<dbReference type="EMBL" id="LKCN02000007">
    <property type="protein sequence ID" value="RCI12356.1"/>
    <property type="molecule type" value="Genomic_DNA"/>
</dbReference>
<reference evidence="3 4" key="1">
    <citation type="journal article" date="2015" name="BMC Genomics">
        <title>Insights from the genome of Ophiocordyceps polyrhachis-furcata to pathogenicity and host specificity in insect fungi.</title>
        <authorList>
            <person name="Wichadakul D."/>
            <person name="Kobmoo N."/>
            <person name="Ingsriswang S."/>
            <person name="Tangphatsornruang S."/>
            <person name="Chantasingh D."/>
            <person name="Luangsa-ard J.J."/>
            <person name="Eurwilaichitr L."/>
        </authorList>
    </citation>
    <scope>NUCLEOTIDE SEQUENCE [LARGE SCALE GENOMIC DNA]</scope>
    <source>
        <strain evidence="3 4">BCC 54312</strain>
    </source>
</reference>
<dbReference type="Proteomes" id="UP000253664">
    <property type="component" value="Unassembled WGS sequence"/>
</dbReference>
<proteinExistence type="predicted"/>
<name>A0A367LD63_9HYPO</name>
<keyword evidence="4" id="KW-1185">Reference proteome</keyword>
<keyword evidence="2" id="KW-1133">Transmembrane helix</keyword>
<dbReference type="AlphaFoldDB" id="A0A367LD63"/>
<evidence type="ECO:0000313" key="4">
    <source>
        <dbReference type="Proteomes" id="UP000253664"/>
    </source>
</evidence>
<keyword evidence="2" id="KW-0812">Transmembrane</keyword>
<gene>
    <name evidence="3" type="ORF">L249_0479</name>
</gene>
<feature type="region of interest" description="Disordered" evidence="1">
    <location>
        <begin position="87"/>
        <end position="114"/>
    </location>
</feature>
<evidence type="ECO:0000256" key="2">
    <source>
        <dbReference type="SAM" id="Phobius"/>
    </source>
</evidence>
<feature type="transmembrane region" description="Helical" evidence="2">
    <location>
        <begin position="175"/>
        <end position="195"/>
    </location>
</feature>
<keyword evidence="2" id="KW-0472">Membrane</keyword>
<organism evidence="3 4">
    <name type="scientific">Ophiocordyceps polyrhachis-furcata BCC 54312</name>
    <dbReference type="NCBI Taxonomy" id="1330021"/>
    <lineage>
        <taxon>Eukaryota</taxon>
        <taxon>Fungi</taxon>
        <taxon>Dikarya</taxon>
        <taxon>Ascomycota</taxon>
        <taxon>Pezizomycotina</taxon>
        <taxon>Sordariomycetes</taxon>
        <taxon>Hypocreomycetidae</taxon>
        <taxon>Hypocreales</taxon>
        <taxon>Ophiocordycipitaceae</taxon>
        <taxon>Ophiocordyceps</taxon>
    </lineage>
</organism>
<evidence type="ECO:0000256" key="1">
    <source>
        <dbReference type="SAM" id="MobiDB-lite"/>
    </source>
</evidence>
<evidence type="ECO:0000313" key="3">
    <source>
        <dbReference type="EMBL" id="RCI12356.1"/>
    </source>
</evidence>
<accession>A0A367LD63</accession>
<comment type="caution">
    <text evidence="3">The sequence shown here is derived from an EMBL/GenBank/DDBJ whole genome shotgun (WGS) entry which is preliminary data.</text>
</comment>